<evidence type="ECO:0000256" key="1">
    <source>
        <dbReference type="SAM" id="MobiDB-lite"/>
    </source>
</evidence>
<dbReference type="GeneID" id="54477465"/>
<dbReference type="EMBL" id="MU001631">
    <property type="protein sequence ID" value="KAF2487951.1"/>
    <property type="molecule type" value="Genomic_DNA"/>
</dbReference>
<keyword evidence="3" id="KW-1185">Reference proteome</keyword>
<dbReference type="Proteomes" id="UP000799767">
    <property type="component" value="Unassembled WGS sequence"/>
</dbReference>
<proteinExistence type="predicted"/>
<accession>A0A6A6Q798</accession>
<feature type="region of interest" description="Disordered" evidence="1">
    <location>
        <begin position="94"/>
        <end position="114"/>
    </location>
</feature>
<evidence type="ECO:0008006" key="4">
    <source>
        <dbReference type="Google" id="ProtNLM"/>
    </source>
</evidence>
<dbReference type="AlphaFoldDB" id="A0A6A6Q798"/>
<evidence type="ECO:0000313" key="3">
    <source>
        <dbReference type="Proteomes" id="UP000799767"/>
    </source>
</evidence>
<feature type="region of interest" description="Disordered" evidence="1">
    <location>
        <begin position="501"/>
        <end position="529"/>
    </location>
</feature>
<name>A0A6A6Q798_9PEZI</name>
<feature type="compositionally biased region" description="Polar residues" evidence="1">
    <location>
        <begin position="360"/>
        <end position="369"/>
    </location>
</feature>
<organism evidence="2 3">
    <name type="scientific">Neohortaea acidophila</name>
    <dbReference type="NCBI Taxonomy" id="245834"/>
    <lineage>
        <taxon>Eukaryota</taxon>
        <taxon>Fungi</taxon>
        <taxon>Dikarya</taxon>
        <taxon>Ascomycota</taxon>
        <taxon>Pezizomycotina</taxon>
        <taxon>Dothideomycetes</taxon>
        <taxon>Dothideomycetidae</taxon>
        <taxon>Mycosphaerellales</taxon>
        <taxon>Teratosphaeriaceae</taxon>
        <taxon>Neohortaea</taxon>
    </lineage>
</organism>
<dbReference type="RefSeq" id="XP_033594520.1">
    <property type="nucleotide sequence ID" value="XM_033736463.1"/>
</dbReference>
<sequence length="865" mass="96175">MEYRNKAVLRRLKRQRSVWDLASEKRAGMAPAVGDGADQELKPRDSLALYGSSQTQHNNQRKGRLHKASLHLRQSISDLEIPNKLHQVIRRTRSLDDQHAAGETTAHKGTFGPRLRKSISNLAHVIRLNGAGQRGCSPAQVSSKQRTSAAEPAFWEAYRERLRHQNEMEIANEAMRIAHTYDDDNGLQMRRPPQVHEKTLGVLEGRITPLSPVVSEATTFSWSGDRLANIHDFVGLPPPALCFLAADFYQMLPSALPNDTENFEWAGDQWRDFRRFVVAAESQEKMDFQRHLTPPTIFEFDDYNDFHGLGASASTAASYFTNEWSPESIMTVGTAATTPPKSPPKIREIGPALLPRVRPQDQQINASSDQDSRSHIRTASLPVKKTKMQLQGHLRVRPSVERRSSSPPMTAGLVTPGSAPLPFEHMMLDPASARPSFGASRSKSTLNIHTHARHSSSTSIDASVLGRYGFPTYRQSPTPQPMSASSTCMSRTASAMSHLTPISMPGGQIQSYPARKRTASPPANPSRLSTELDFDPLLEYGESSILEYLTAPNPTPSLTQRTVESNRAQNAHCWFDVRNVAPWSDFATSTISTIPGLIDLLQVRVTTRDLPAPGRVNLIPETSAQLADMCANYHAVKVNAALKLAQGDKHMAMRALKSTAGAKPEFISSYQSEIEQTIYGDGRGRVVGIVKCYDQCNSGMRNGSPGDKVKYLQSLAQLQRFMREHECRYGFIMTEIELVCVRAGGVPDADSNVPLFGYIEVAEPVRVATHGTDENGNLQMTAGLALWYLHMLAKEQPFPGQYHWKMDVGTPAQLSRQKHLARDSWMPKPNLSETREAKRLRGWVWPNEGLSKRECGRGRRVRSGR</sequence>
<gene>
    <name evidence="2" type="ORF">BDY17DRAFT_320461</name>
</gene>
<reference evidence="2" key="1">
    <citation type="journal article" date="2020" name="Stud. Mycol.">
        <title>101 Dothideomycetes genomes: a test case for predicting lifestyles and emergence of pathogens.</title>
        <authorList>
            <person name="Haridas S."/>
            <person name="Albert R."/>
            <person name="Binder M."/>
            <person name="Bloem J."/>
            <person name="Labutti K."/>
            <person name="Salamov A."/>
            <person name="Andreopoulos B."/>
            <person name="Baker S."/>
            <person name="Barry K."/>
            <person name="Bills G."/>
            <person name="Bluhm B."/>
            <person name="Cannon C."/>
            <person name="Castanera R."/>
            <person name="Culley D."/>
            <person name="Daum C."/>
            <person name="Ezra D."/>
            <person name="Gonzalez J."/>
            <person name="Henrissat B."/>
            <person name="Kuo A."/>
            <person name="Liang C."/>
            <person name="Lipzen A."/>
            <person name="Lutzoni F."/>
            <person name="Magnuson J."/>
            <person name="Mondo S."/>
            <person name="Nolan M."/>
            <person name="Ohm R."/>
            <person name="Pangilinan J."/>
            <person name="Park H.-J."/>
            <person name="Ramirez L."/>
            <person name="Alfaro M."/>
            <person name="Sun H."/>
            <person name="Tritt A."/>
            <person name="Yoshinaga Y."/>
            <person name="Zwiers L.-H."/>
            <person name="Turgeon B."/>
            <person name="Goodwin S."/>
            <person name="Spatafora J."/>
            <person name="Crous P."/>
            <person name="Grigoriev I."/>
        </authorList>
    </citation>
    <scope>NUCLEOTIDE SEQUENCE</scope>
    <source>
        <strain evidence="2">CBS 113389</strain>
    </source>
</reference>
<evidence type="ECO:0000313" key="2">
    <source>
        <dbReference type="EMBL" id="KAF2487951.1"/>
    </source>
</evidence>
<dbReference type="OrthoDB" id="5300765at2759"/>
<feature type="region of interest" description="Disordered" evidence="1">
    <location>
        <begin position="360"/>
        <end position="379"/>
    </location>
</feature>
<feature type="region of interest" description="Disordered" evidence="1">
    <location>
        <begin position="392"/>
        <end position="413"/>
    </location>
</feature>
<protein>
    <recommendedName>
        <fullName evidence="4">Sialidase</fullName>
    </recommendedName>
</protein>